<dbReference type="Gene3D" id="2.60.120.200">
    <property type="match status" value="1"/>
</dbReference>
<dbReference type="STRING" id="1802270.A3C07_04095"/>
<evidence type="ECO:0000313" key="5">
    <source>
        <dbReference type="Proteomes" id="UP000179023"/>
    </source>
</evidence>
<organism evidence="4 5">
    <name type="scientific">Candidatus Sungbacteria bacterium RIFCSPHIGHO2_02_FULL_47_11</name>
    <dbReference type="NCBI Taxonomy" id="1802270"/>
    <lineage>
        <taxon>Bacteria</taxon>
        <taxon>Candidatus Sungiibacteriota</taxon>
    </lineage>
</organism>
<feature type="domain" description="LamG-like jellyroll fold" evidence="3">
    <location>
        <begin position="224"/>
        <end position="366"/>
    </location>
</feature>
<evidence type="ECO:0000256" key="2">
    <source>
        <dbReference type="ARBA" id="ARBA00023157"/>
    </source>
</evidence>
<evidence type="ECO:0000313" key="4">
    <source>
        <dbReference type="EMBL" id="OHA00078.1"/>
    </source>
</evidence>
<dbReference type="Proteomes" id="UP000179023">
    <property type="component" value="Unassembled WGS sequence"/>
</dbReference>
<dbReference type="InterPro" id="IPR013320">
    <property type="entry name" value="ConA-like_dom_sf"/>
</dbReference>
<sequence length="382" mass="41179">MKSQITKRFSKKNAGIILLVVVVLMSAIFAISLGIFRVVFGELLITGEISDSAFAFYAADEGIERTMYRDRVQEATLCSSLGSPCYTETATPVQSGGCYNLEMGKTLSGPLILTRVAVTGQYRCGANAVRVVKRAFDLAYWGVAPTPSPFNPDTTGNLGNGLAAYWKLDEASGTRSDSAASSHLTDNNTVTVNAGKRGNAAQFTRTNSEFLSIADNPSVSTGDIDFTIAAWGYLDSKNALMVMVHKGSTTGSDLEYGLRYDSTADRFQFLVSPAGNDIVSVNADSLGSPSIGTWYYLVGWHDSVNNTINIQEVTNGTVDSLSYTTGLADRGGVFYVGRKGDGSVFARFWDGRIDEVGLWKRVLTDQERADLYNSGNGNTYTP</sequence>
<dbReference type="InterPro" id="IPR006558">
    <property type="entry name" value="LamG-like"/>
</dbReference>
<keyword evidence="2" id="KW-1015">Disulfide bond</keyword>
<dbReference type="SUPFAM" id="SSF49899">
    <property type="entry name" value="Concanavalin A-like lectins/glucanases"/>
    <property type="match status" value="1"/>
</dbReference>
<protein>
    <recommendedName>
        <fullName evidence="3">LamG-like jellyroll fold domain-containing protein</fullName>
    </recommendedName>
</protein>
<gene>
    <name evidence="4" type="ORF">A3C07_04095</name>
</gene>
<evidence type="ECO:0000259" key="3">
    <source>
        <dbReference type="SMART" id="SM00560"/>
    </source>
</evidence>
<proteinExistence type="predicted"/>
<accession>A0A1G2KKW1</accession>
<name>A0A1G2KKW1_9BACT</name>
<dbReference type="Pfam" id="PF13385">
    <property type="entry name" value="Laminin_G_3"/>
    <property type="match status" value="1"/>
</dbReference>
<keyword evidence="1" id="KW-0732">Signal</keyword>
<reference evidence="4 5" key="1">
    <citation type="journal article" date="2016" name="Nat. Commun.">
        <title>Thousands of microbial genomes shed light on interconnected biogeochemical processes in an aquifer system.</title>
        <authorList>
            <person name="Anantharaman K."/>
            <person name="Brown C.T."/>
            <person name="Hug L.A."/>
            <person name="Sharon I."/>
            <person name="Castelle C.J."/>
            <person name="Probst A.J."/>
            <person name="Thomas B.C."/>
            <person name="Singh A."/>
            <person name="Wilkins M.J."/>
            <person name="Karaoz U."/>
            <person name="Brodie E.L."/>
            <person name="Williams K.H."/>
            <person name="Hubbard S.S."/>
            <person name="Banfield J.F."/>
        </authorList>
    </citation>
    <scope>NUCLEOTIDE SEQUENCE [LARGE SCALE GENOMIC DNA]</scope>
</reference>
<dbReference type="AlphaFoldDB" id="A0A1G2KKW1"/>
<dbReference type="SMART" id="SM00560">
    <property type="entry name" value="LamGL"/>
    <property type="match status" value="1"/>
</dbReference>
<comment type="caution">
    <text evidence="4">The sequence shown here is derived from an EMBL/GenBank/DDBJ whole genome shotgun (WGS) entry which is preliminary data.</text>
</comment>
<dbReference type="EMBL" id="MHQI01000027">
    <property type="protein sequence ID" value="OHA00078.1"/>
    <property type="molecule type" value="Genomic_DNA"/>
</dbReference>
<evidence type="ECO:0000256" key="1">
    <source>
        <dbReference type="ARBA" id="ARBA00022729"/>
    </source>
</evidence>